<dbReference type="GO" id="GO:0016055">
    <property type="term" value="P:Wnt signaling pathway"/>
    <property type="evidence" value="ECO:0007669"/>
    <property type="project" value="UniProtKB-KW"/>
</dbReference>
<evidence type="ECO:0000313" key="9">
    <source>
        <dbReference type="Proteomes" id="UP000812440"/>
    </source>
</evidence>
<feature type="compositionally biased region" description="Polar residues" evidence="6">
    <location>
        <begin position="1145"/>
        <end position="1161"/>
    </location>
</feature>
<feature type="region of interest" description="Disordered" evidence="6">
    <location>
        <begin position="2211"/>
        <end position="2233"/>
    </location>
</feature>
<feature type="compositionally biased region" description="Polar residues" evidence="6">
    <location>
        <begin position="1992"/>
        <end position="2013"/>
    </location>
</feature>
<keyword evidence="4" id="KW-0175">Coiled coil</keyword>
<dbReference type="GO" id="GO:0005881">
    <property type="term" value="C:cytoplasmic microtubule"/>
    <property type="evidence" value="ECO:0007669"/>
    <property type="project" value="TreeGrafter"/>
</dbReference>
<feature type="compositionally biased region" description="Basic and acidic residues" evidence="6">
    <location>
        <begin position="1832"/>
        <end position="1842"/>
    </location>
</feature>
<evidence type="ECO:0000259" key="7">
    <source>
        <dbReference type="Pfam" id="PF05956"/>
    </source>
</evidence>
<dbReference type="Pfam" id="PF00514">
    <property type="entry name" value="Arm"/>
    <property type="match status" value="2"/>
</dbReference>
<dbReference type="PANTHER" id="PTHR12607">
    <property type="entry name" value="ADENOMATOUS POLYPOSIS COLI PROTEIN FAMILY"/>
    <property type="match status" value="1"/>
</dbReference>
<dbReference type="PROSITE" id="PS50176">
    <property type="entry name" value="ARM_REPEAT"/>
    <property type="match status" value="1"/>
</dbReference>
<dbReference type="Proteomes" id="UP000812440">
    <property type="component" value="Chromosome 1"/>
</dbReference>
<dbReference type="InterPro" id="IPR016024">
    <property type="entry name" value="ARM-type_fold"/>
</dbReference>
<evidence type="ECO:0000256" key="5">
    <source>
        <dbReference type="PROSITE-ProRule" id="PRU00259"/>
    </source>
</evidence>
<dbReference type="InterPro" id="IPR009234">
    <property type="entry name" value="APC_basic_dom"/>
</dbReference>
<dbReference type="GO" id="GO:0008013">
    <property type="term" value="F:beta-catenin binding"/>
    <property type="evidence" value="ECO:0007669"/>
    <property type="project" value="InterPro"/>
</dbReference>
<sequence>MKEVLKHLQDKLEQDVGGTACQTEMLDQFKVLQGDVSGHYNAYPCPAIGLDIPSAQAASVPPLQSEVPQKRAKDESQANVKVELERERSLLLGEIDKEEKEKVWYYSQIQNLSKRLEELPPAETFSLQIDLIRQQLQFESDHLHCVLEERFGTADEMVQRAQIRASRLEQIEEQLEDMHKKEGKEHKVEQSQSKESKQIAAEVIAPPEDGTEQQENKVEVVFWLLSMLATRDKDDMSRTLLAMSSSQDSCQAMRKSGCLPLLIQILHETEQRAQDFQGFKDARMRANAALHNVIFSQPDEGQAKKEMRVLHILEQIRSYTETCCDWMLEQERRGNIQEGSLAPVPVEPQICQSSCAVMKLSFDEEYRRAMNELGGLQAIAELLEVDYQMHRMTDDPLSLALRRYAGMALTNLTFGDVVNKATLCSRRGCMQAIVAHLASESEELQQVASSILRNLSWRADINSKKILREVGSVMSLMQCALRATKESTLKSVLSALWNLSAHSTENKASVCSVDGSLGFLVSTLTYKCQSNSLSIIESGGGILRNVSSLIATCDDYRKTLRDHNCLQTLLQHLKSHSLTIVSNACGTLWNLSARCPQDQELLWDLGGVSMLRNLIHSKHKMIAMGSAAALRNLLAHRPPKYKDASVISPGSCMPSLYMRKQKALEAELDAKHLAETFDSIDKQGIKSQPVKGPLRHIESLAKDYASDSGCFDDEDIPNTSISAETGNSSVLSMYLNSSFTQGQTVQRTESLKRTNELVKPDSFKNEIKKPHEDISSVADKLVTKMSCRVAKIDRLVEDISTMHTSSDDSFSLSSEDHCVDWPYGSDELHEARAQSCSPCRLSDNSGILRRENMSRAQALLRLKTAYTSLSNDSLNSGSTSDGYCPKEHMKPCNRAALMDYKDELHRYQKRPSRLDLKNVLAMNPTECPEKGVECADFHRELHESMKKNLSFPCIKKKEEMEKIENHWLKDCSDNPPTDSLVQTIKLSPSYKHISSLDNLSNNTSGFPGNILHHAHSTRKNAWLIPSQTHDSYMKTSEKTSTHSSIGEQESLQKYAVEGTPICFSRCSSLSSLSSGDNILDGQSRSENEIDSDSSLEILEEEEEGTTCSRNISGAEGVRYGEVSPVTSQPIAIPVSKPGKHFLQDLSPSRNDDMTPSSSSENYTHDTPLVMSRCSSVSSLGSFESPSIASSIQSDPCSEMISGTISPSELPDSPGQTMPPSRSKTPIFETNGHFEKETSQFNIQWENNVKKFMEITDFKERIQIPRDIDSMIYFTVEKPNENFSCASSLSALPLHEHYIQKDVELKLIPPFAEKNGLNFVAHEKRGESCEERLLGIMSKSELDLVSDDDIDILKECINSAMPSRLCKVKTPGLSRHILNSQSKKPVQLPVYMLVPANKQLIGPKIFPSKKESVKDDSSFTDSAEGTPVNFSSTASLSDETLHYPLKEDLDLKERSRGRKEIKEFGTMLDVHMHKEKRKVYSMENIACIEENKINSHYAHSTKINKKQSRSTSPSYNIKTHQICHSVRSLEPHSKLKADGRTSASPGHPTKLDFIQGRSIHGNLAFQSFCHTTPTEEAVYCFYEDDVDMPNTNHNCSKNKIVLCRSPRKQTVYSEISKKEMSALPKADKWIHNTSKFSNLIEDEPIPCYSLSSSMSSLSDIEPVYTVEKTAKATKHVTRQQSRVLASAAGHRDSSVSQTSDEEKHETSVVQRRRKPSMRKKKHKLYVHEKRNDEQNSVRDRSQDEYEMSDLDSVDWEAIKEGANSVVSWIHQAAASVSSGSSSISRGPSSDSLMSSSSIPAHSGLQENSKQRREWTIRPKVQSSNKANMMSSNEGDKNVKGKRELNLSQKQVSNIPLVFRGRTVIYMPAKEKESTTKSSQSQAPHIEDFTKAANTVRSRSLHRLGKSSDLGVEMTLPKRSATPPARINTASSSSSSRNSTPSHKTQTSGSPLSSVSKGCKNSQSPPSNKTQKSPVRIPYMKKPAPRCPPGPSPLTLQSVNPQQSPNRKINPQGSRLNHVKNSESEKSGILRQLTFIKEPSGSMRRQYSDLSPRPQRIPSQRNAALPAVFLCSSRCEELKVHKTFKPKLQSSPNHPPRRTSSESPSRLPVKNLPPPPEPFKRYSSSPQINLQGSQGERRTEQCISKAGEAGGLRPDNLSCEGKGTWRRIKDEDIPHILRSTLPACALPLTDDNSEPRRKTSDAVVQTEDYTITKTNSSTSPTTESISIGNRNRPDLSSSLAVVNLPTSRHSSPSKAALVTPFNYVPSPMLTVTDKAAGKVTSE</sequence>
<dbReference type="InterPro" id="IPR009224">
    <property type="entry name" value="SAMP"/>
</dbReference>
<dbReference type="GO" id="GO:0007399">
    <property type="term" value="P:nervous system development"/>
    <property type="evidence" value="ECO:0007669"/>
    <property type="project" value="TreeGrafter"/>
</dbReference>
<dbReference type="GO" id="GO:0001708">
    <property type="term" value="P:cell fate specification"/>
    <property type="evidence" value="ECO:0007669"/>
    <property type="project" value="TreeGrafter"/>
</dbReference>
<dbReference type="EMBL" id="JAACNH010000001">
    <property type="protein sequence ID" value="KAG8454581.1"/>
    <property type="molecule type" value="Genomic_DNA"/>
</dbReference>
<comment type="caution">
    <text evidence="8">The sequence shown here is derived from an EMBL/GenBank/DDBJ whole genome shotgun (WGS) entry which is preliminary data.</text>
</comment>
<dbReference type="Pfam" id="PF11414">
    <property type="entry name" value="Suppressor_APC"/>
    <property type="match status" value="1"/>
</dbReference>
<dbReference type="InterPro" id="IPR000225">
    <property type="entry name" value="Armadillo"/>
</dbReference>
<evidence type="ECO:0000256" key="2">
    <source>
        <dbReference type="ARBA" id="ARBA00022687"/>
    </source>
</evidence>
<feature type="compositionally biased region" description="Polar residues" evidence="6">
    <location>
        <begin position="1941"/>
        <end position="1971"/>
    </location>
</feature>
<feature type="compositionally biased region" description="Low complexity" evidence="6">
    <location>
        <begin position="2099"/>
        <end position="2108"/>
    </location>
</feature>
<dbReference type="Pfam" id="PF16629">
    <property type="entry name" value="Arm_APC_u3"/>
    <property type="match status" value="1"/>
</dbReference>
<evidence type="ECO:0000256" key="6">
    <source>
        <dbReference type="SAM" id="MobiDB-lite"/>
    </source>
</evidence>
<dbReference type="Pfam" id="PF05956">
    <property type="entry name" value="APC_basic"/>
    <property type="match status" value="2"/>
</dbReference>
<dbReference type="InterPro" id="IPR011989">
    <property type="entry name" value="ARM-like"/>
</dbReference>
<dbReference type="GO" id="GO:0007389">
    <property type="term" value="P:pattern specification process"/>
    <property type="evidence" value="ECO:0007669"/>
    <property type="project" value="TreeGrafter"/>
</dbReference>
<dbReference type="GO" id="GO:0016477">
    <property type="term" value="P:cell migration"/>
    <property type="evidence" value="ECO:0007669"/>
    <property type="project" value="TreeGrafter"/>
</dbReference>
<comment type="similarity">
    <text evidence="1">Belongs to the adenomatous polyposis coli (APC) family.</text>
</comment>
<dbReference type="SUPFAM" id="SSF82931">
    <property type="entry name" value="Tumor suppressor gene product Apc"/>
    <property type="match status" value="1"/>
</dbReference>
<feature type="region of interest" description="Disordered" evidence="6">
    <location>
        <begin position="2038"/>
        <end position="2057"/>
    </location>
</feature>
<dbReference type="GO" id="GO:0008017">
    <property type="term" value="F:microtubule binding"/>
    <property type="evidence" value="ECO:0007669"/>
    <property type="project" value="InterPro"/>
</dbReference>
<feature type="region of interest" description="Disordered" evidence="6">
    <location>
        <begin position="1130"/>
        <end position="1165"/>
    </location>
</feature>
<reference evidence="8" key="1">
    <citation type="thesis" date="2020" institute="ProQuest LLC" country="789 East Eisenhower Parkway, Ann Arbor, MI, USA">
        <title>Comparative Genomics and Chromosome Evolution.</title>
        <authorList>
            <person name="Mudd A.B."/>
        </authorList>
    </citation>
    <scope>NUCLEOTIDE SEQUENCE</scope>
    <source>
        <strain evidence="8">Female2</strain>
        <tissue evidence="8">Blood</tissue>
    </source>
</reference>
<keyword evidence="2" id="KW-0879">Wnt signaling pathway</keyword>
<dbReference type="InterPro" id="IPR026818">
    <property type="entry name" value="Apc_fam"/>
</dbReference>
<feature type="region of interest" description="Disordered" evidence="6">
    <location>
        <begin position="1070"/>
        <end position="1094"/>
    </location>
</feature>
<dbReference type="OrthoDB" id="5918429at2759"/>
<feature type="region of interest" description="Disordered" evidence="6">
    <location>
        <begin position="2084"/>
        <end position="2138"/>
    </location>
</feature>
<feature type="compositionally biased region" description="Low complexity" evidence="6">
    <location>
        <begin position="1922"/>
        <end position="1940"/>
    </location>
</feature>
<feature type="domain" description="Adenomatous polyposis coli protein basic" evidence="7">
    <location>
        <begin position="1954"/>
        <end position="2129"/>
    </location>
</feature>
<dbReference type="FunFam" id="1.25.10.10:FF:000035">
    <property type="entry name" value="adenomatous polyposis coli protein 2"/>
    <property type="match status" value="1"/>
</dbReference>
<dbReference type="GO" id="GO:0120025">
    <property type="term" value="C:plasma membrane bounded cell projection"/>
    <property type="evidence" value="ECO:0007669"/>
    <property type="project" value="UniProtKB-ARBA"/>
</dbReference>
<dbReference type="InterPro" id="IPR009223">
    <property type="entry name" value="APC_rpt"/>
</dbReference>
<feature type="domain" description="Adenomatous polyposis coli protein basic" evidence="7">
    <location>
        <begin position="1856"/>
        <end position="1946"/>
    </location>
</feature>
<protein>
    <recommendedName>
        <fullName evidence="7">Adenomatous polyposis coli protein basic domain-containing protein</fullName>
    </recommendedName>
</protein>
<name>A0A8T2KJ78_9PIPI</name>
<gene>
    <name evidence="8" type="ORF">GDO86_000990</name>
</gene>
<feature type="compositionally biased region" description="Polar residues" evidence="6">
    <location>
        <begin position="2120"/>
        <end position="2132"/>
    </location>
</feature>
<organism evidence="8 9">
    <name type="scientific">Hymenochirus boettgeri</name>
    <name type="common">Congo dwarf clawed frog</name>
    <dbReference type="NCBI Taxonomy" id="247094"/>
    <lineage>
        <taxon>Eukaryota</taxon>
        <taxon>Metazoa</taxon>
        <taxon>Chordata</taxon>
        <taxon>Craniata</taxon>
        <taxon>Vertebrata</taxon>
        <taxon>Euteleostomi</taxon>
        <taxon>Amphibia</taxon>
        <taxon>Batrachia</taxon>
        <taxon>Anura</taxon>
        <taxon>Pipoidea</taxon>
        <taxon>Pipidae</taxon>
        <taxon>Pipinae</taxon>
        <taxon>Hymenochirus</taxon>
    </lineage>
</organism>
<evidence type="ECO:0000313" key="8">
    <source>
        <dbReference type="EMBL" id="KAG8454581.1"/>
    </source>
</evidence>
<dbReference type="Gene3D" id="1.25.10.10">
    <property type="entry name" value="Leucine-rich Repeat Variant"/>
    <property type="match status" value="1"/>
</dbReference>
<proteinExistence type="inferred from homology"/>
<feature type="compositionally biased region" description="Basic and acidic residues" evidence="6">
    <location>
        <begin position="1724"/>
        <end position="1742"/>
    </location>
</feature>
<dbReference type="GO" id="GO:0030877">
    <property type="term" value="C:beta-catenin destruction complex"/>
    <property type="evidence" value="ECO:0007669"/>
    <property type="project" value="TreeGrafter"/>
</dbReference>
<evidence type="ECO:0000256" key="3">
    <source>
        <dbReference type="ARBA" id="ARBA00022737"/>
    </source>
</evidence>
<dbReference type="InterPro" id="IPR026831">
    <property type="entry name" value="APC_dom"/>
</dbReference>
<feature type="region of interest" description="Disordered" evidence="6">
    <location>
        <begin position="1894"/>
        <end position="2026"/>
    </location>
</feature>
<feature type="compositionally biased region" description="Polar residues" evidence="6">
    <location>
        <begin position="1819"/>
        <end position="1831"/>
    </location>
</feature>
<dbReference type="Pfam" id="PF05924">
    <property type="entry name" value="SAMP"/>
    <property type="match status" value="1"/>
</dbReference>
<dbReference type="GO" id="GO:0007026">
    <property type="term" value="P:negative regulation of microtubule depolymerization"/>
    <property type="evidence" value="ECO:0007669"/>
    <property type="project" value="TreeGrafter"/>
</dbReference>
<dbReference type="Pfam" id="PF18797">
    <property type="entry name" value="APC_rep"/>
    <property type="match status" value="1"/>
</dbReference>
<dbReference type="GO" id="GO:0090090">
    <property type="term" value="P:negative regulation of canonical Wnt signaling pathway"/>
    <property type="evidence" value="ECO:0007669"/>
    <property type="project" value="TreeGrafter"/>
</dbReference>
<dbReference type="SMART" id="SM00185">
    <property type="entry name" value="ARM"/>
    <property type="match status" value="7"/>
</dbReference>
<dbReference type="Gene3D" id="1.10.287.450">
    <property type="entry name" value="Helix hairpin bin"/>
    <property type="match status" value="1"/>
</dbReference>
<feature type="region of interest" description="Disordered" evidence="6">
    <location>
        <begin position="1775"/>
        <end position="1842"/>
    </location>
</feature>
<dbReference type="PANTHER" id="PTHR12607:SF3">
    <property type="entry name" value="ADENOMATOUS POLYPOSIS COLI PROTEIN 2"/>
    <property type="match status" value="1"/>
</dbReference>
<feature type="repeat" description="ARM" evidence="5">
    <location>
        <begin position="428"/>
        <end position="456"/>
    </location>
</feature>
<dbReference type="GO" id="GO:0016342">
    <property type="term" value="C:catenin complex"/>
    <property type="evidence" value="ECO:0007669"/>
    <property type="project" value="TreeGrafter"/>
</dbReference>
<feature type="compositionally biased region" description="Low complexity" evidence="6">
    <location>
        <begin position="1775"/>
        <end position="1796"/>
    </location>
</feature>
<dbReference type="GO" id="GO:0045295">
    <property type="term" value="F:gamma-catenin binding"/>
    <property type="evidence" value="ECO:0007669"/>
    <property type="project" value="TreeGrafter"/>
</dbReference>
<feature type="compositionally biased region" description="Low complexity" evidence="6">
    <location>
        <begin position="2211"/>
        <end position="2225"/>
    </location>
</feature>
<evidence type="ECO:0000256" key="1">
    <source>
        <dbReference type="ARBA" id="ARBA00009051"/>
    </source>
</evidence>
<keyword evidence="9" id="KW-1185">Reference proteome</keyword>
<keyword evidence="3" id="KW-0677">Repeat</keyword>
<feature type="compositionally biased region" description="Basic residues" evidence="6">
    <location>
        <begin position="1709"/>
        <end position="1723"/>
    </location>
</feature>
<feature type="region of interest" description="Disordered" evidence="6">
    <location>
        <begin position="1674"/>
        <end position="1746"/>
    </location>
</feature>
<accession>A0A8T2KJ78</accession>
<dbReference type="SUPFAM" id="SSF48371">
    <property type="entry name" value="ARM repeat"/>
    <property type="match status" value="1"/>
</dbReference>
<dbReference type="Pfam" id="PF05923">
    <property type="entry name" value="APC_r"/>
    <property type="match status" value="1"/>
</dbReference>
<evidence type="ECO:0000256" key="4">
    <source>
        <dbReference type="ARBA" id="ARBA00023054"/>
    </source>
</evidence>
<dbReference type="InterPro" id="IPR041257">
    <property type="entry name" value="APC_rep"/>
</dbReference>